<organism evidence="2 3">
    <name type="scientific">Hyphopichia burtonii NRRL Y-1933</name>
    <dbReference type="NCBI Taxonomy" id="984485"/>
    <lineage>
        <taxon>Eukaryota</taxon>
        <taxon>Fungi</taxon>
        <taxon>Dikarya</taxon>
        <taxon>Ascomycota</taxon>
        <taxon>Saccharomycotina</taxon>
        <taxon>Pichiomycetes</taxon>
        <taxon>Debaryomycetaceae</taxon>
        <taxon>Hyphopichia</taxon>
    </lineage>
</organism>
<accession>A0A1E4RR71</accession>
<name>A0A1E4RR71_9ASCO</name>
<dbReference type="OrthoDB" id="4087488at2759"/>
<feature type="compositionally biased region" description="Polar residues" evidence="1">
    <location>
        <begin position="124"/>
        <end position="137"/>
    </location>
</feature>
<feature type="compositionally biased region" description="Polar residues" evidence="1">
    <location>
        <begin position="168"/>
        <end position="189"/>
    </location>
</feature>
<dbReference type="GeneID" id="30996996"/>
<dbReference type="STRING" id="984485.A0A1E4RR71"/>
<feature type="region of interest" description="Disordered" evidence="1">
    <location>
        <begin position="151"/>
        <end position="189"/>
    </location>
</feature>
<evidence type="ECO:0000313" key="3">
    <source>
        <dbReference type="Proteomes" id="UP000095085"/>
    </source>
</evidence>
<evidence type="ECO:0000256" key="1">
    <source>
        <dbReference type="SAM" id="MobiDB-lite"/>
    </source>
</evidence>
<dbReference type="EMBL" id="KV454538">
    <property type="protein sequence ID" value="ODV69794.1"/>
    <property type="molecule type" value="Genomic_DNA"/>
</dbReference>
<feature type="compositionally biased region" description="Polar residues" evidence="1">
    <location>
        <begin position="64"/>
        <end position="73"/>
    </location>
</feature>
<keyword evidence="3" id="KW-1185">Reference proteome</keyword>
<proteinExistence type="predicted"/>
<sequence length="559" mass="64335">MANEFVQPPILKDVETESNSSDIESTIDSYIEKSPITNRFRVDNPNLQPIGLQNNEKEDEDQSIRSSSPTSNMPTVVSNTTATTTPIATPNPNSHEVDFDKNDNTPSSFATARENNDQLDTDNTKPVFQPNTHGLDSNKQYLYQIDTTEHTAGSHAQTKPLDDEEFDNNSIISSYGHTDQSTSNNNNNEDLSQTPFWKYHILKFGKNLYLTTNPGLKHIYCRNAPGYYVDVKYPNEQDKLKKNGYTLIFRDINTVETIPNLSQGKFEENKGEKNEPIMIITKKSEREGGYMTLSISRLSKLHHNVIKHIHKLDIDQAPKFNGLSIPKKFDYKYIPIDQIGGHKRYNEVENFKNFELKDFNNTKWNIGSIPRVRISKMNRLKNKLNQDNPENVDDEEIFKFIGKKNIYFHQNYIEDSQHLKYRVNSNDPRKVYLQEHDNPKDFPPVLAMFRPCENKTRKRLLKSFKHLSFQQQQQQTLLDKKINHNSVDNDIAAGAEIRNYYKGGDGLYYMVNPNDDLPDDNKLGWITVYEDSKILGSRGMFDIVVGLTLAVGFDSSLDR</sequence>
<reference evidence="3" key="1">
    <citation type="submission" date="2016-05" db="EMBL/GenBank/DDBJ databases">
        <title>Comparative genomics of biotechnologically important yeasts.</title>
        <authorList>
            <consortium name="DOE Joint Genome Institute"/>
            <person name="Riley R."/>
            <person name="Haridas S."/>
            <person name="Wolfe K.H."/>
            <person name="Lopes M.R."/>
            <person name="Hittinger C.T."/>
            <person name="Goker M."/>
            <person name="Salamov A."/>
            <person name="Wisecaver J."/>
            <person name="Long T.M."/>
            <person name="Aerts A.L."/>
            <person name="Barry K."/>
            <person name="Choi C."/>
            <person name="Clum A."/>
            <person name="Coughlan A.Y."/>
            <person name="Deshpande S."/>
            <person name="Douglass A.P."/>
            <person name="Hanson S.J."/>
            <person name="Klenk H.-P."/>
            <person name="Labutti K."/>
            <person name="Lapidus A."/>
            <person name="Lindquist E."/>
            <person name="Lipzen A."/>
            <person name="Meier-Kolthoff J.P."/>
            <person name="Ohm R.A."/>
            <person name="Otillar R.P."/>
            <person name="Pangilinan J."/>
            <person name="Peng Y."/>
            <person name="Rokas A."/>
            <person name="Rosa C.A."/>
            <person name="Scheuner C."/>
            <person name="Sibirny A.A."/>
            <person name="Slot J.C."/>
            <person name="Stielow J.B."/>
            <person name="Sun H."/>
            <person name="Kurtzman C.P."/>
            <person name="Blackwell M."/>
            <person name="Grigoriev I.V."/>
            <person name="Jeffries T.W."/>
        </authorList>
    </citation>
    <scope>NUCLEOTIDE SEQUENCE [LARGE SCALE GENOMIC DNA]</scope>
    <source>
        <strain evidence="3">NRRL Y-1933</strain>
    </source>
</reference>
<feature type="compositionally biased region" description="Low complexity" evidence="1">
    <location>
        <begin position="74"/>
        <end position="94"/>
    </location>
</feature>
<dbReference type="AlphaFoldDB" id="A0A1E4RR71"/>
<dbReference type="RefSeq" id="XP_020078861.1">
    <property type="nucleotide sequence ID" value="XM_020222447.1"/>
</dbReference>
<feature type="compositionally biased region" description="Polar residues" evidence="1">
    <location>
        <begin position="45"/>
        <end position="54"/>
    </location>
</feature>
<feature type="region of interest" description="Disordered" evidence="1">
    <location>
        <begin position="40"/>
        <end position="137"/>
    </location>
</feature>
<gene>
    <name evidence="2" type="ORF">HYPBUDRAFT_159627</name>
</gene>
<protein>
    <submittedName>
        <fullName evidence="2">Uncharacterized protein</fullName>
    </submittedName>
</protein>
<dbReference type="Proteomes" id="UP000095085">
    <property type="component" value="Unassembled WGS sequence"/>
</dbReference>
<evidence type="ECO:0000313" key="2">
    <source>
        <dbReference type="EMBL" id="ODV69794.1"/>
    </source>
</evidence>
<feature type="region of interest" description="Disordered" evidence="1">
    <location>
        <begin position="1"/>
        <end position="25"/>
    </location>
</feature>